<dbReference type="SUPFAM" id="SSF51445">
    <property type="entry name" value="(Trans)glycosidases"/>
    <property type="match status" value="1"/>
</dbReference>
<keyword evidence="9 10" id="KW-0119">Carbohydrate metabolism</keyword>
<comment type="subunit">
    <text evidence="10">Monomer.</text>
</comment>
<comment type="similarity">
    <text evidence="4 10">Belongs to the glycosyl hydrolase 13 family. GlgB subfamily.</text>
</comment>
<dbReference type="Gene3D" id="3.20.20.80">
    <property type="entry name" value="Glycosidases"/>
    <property type="match status" value="1"/>
</dbReference>
<evidence type="ECO:0000256" key="10">
    <source>
        <dbReference type="HAMAP-Rule" id="MF_00685"/>
    </source>
</evidence>
<feature type="domain" description="Glycosyl hydrolase family 13 catalytic" evidence="12">
    <location>
        <begin position="265"/>
        <end position="633"/>
    </location>
</feature>
<dbReference type="Pfam" id="PF02922">
    <property type="entry name" value="CBM_48"/>
    <property type="match status" value="1"/>
</dbReference>
<dbReference type="Gene3D" id="2.60.40.1180">
    <property type="entry name" value="Golgi alpha-mannosidase II"/>
    <property type="match status" value="1"/>
</dbReference>
<dbReference type="FunFam" id="3.20.20.80:FF:000003">
    <property type="entry name" value="1,4-alpha-glucan branching enzyme GlgB"/>
    <property type="match status" value="1"/>
</dbReference>
<evidence type="ECO:0000259" key="12">
    <source>
        <dbReference type="SMART" id="SM00642"/>
    </source>
</evidence>
<feature type="active site" description="Nucleophile" evidence="10 11">
    <location>
        <position position="424"/>
    </location>
</feature>
<evidence type="ECO:0000256" key="5">
    <source>
        <dbReference type="ARBA" id="ARBA00022600"/>
    </source>
</evidence>
<dbReference type="GO" id="GO:0043169">
    <property type="term" value="F:cation binding"/>
    <property type="evidence" value="ECO:0007669"/>
    <property type="project" value="InterPro"/>
</dbReference>
<dbReference type="PANTHER" id="PTHR43651:SF3">
    <property type="entry name" value="1,4-ALPHA-GLUCAN-BRANCHING ENZYME"/>
    <property type="match status" value="1"/>
</dbReference>
<evidence type="ECO:0000256" key="7">
    <source>
        <dbReference type="ARBA" id="ARBA00022679"/>
    </source>
</evidence>
<dbReference type="Pfam" id="PF02806">
    <property type="entry name" value="Alpha-amylase_C"/>
    <property type="match status" value="1"/>
</dbReference>
<evidence type="ECO:0000256" key="3">
    <source>
        <dbReference type="ARBA" id="ARBA00004964"/>
    </source>
</evidence>
<dbReference type="NCBIfam" id="TIGR01515">
    <property type="entry name" value="branching_enzym"/>
    <property type="match status" value="1"/>
</dbReference>
<dbReference type="SUPFAM" id="SSF81296">
    <property type="entry name" value="E set domains"/>
    <property type="match status" value="1"/>
</dbReference>
<accession>A0A286RIH2</accession>
<proteinExistence type="inferred from homology"/>
<dbReference type="InterPro" id="IPR013780">
    <property type="entry name" value="Glyco_hydro_b"/>
</dbReference>
<evidence type="ECO:0000313" key="13">
    <source>
        <dbReference type="EMBL" id="ASV75755.1"/>
    </source>
</evidence>
<dbReference type="InterPro" id="IPR013783">
    <property type="entry name" value="Ig-like_fold"/>
</dbReference>
<dbReference type="UniPathway" id="UPA00164"/>
<dbReference type="CDD" id="cd02855">
    <property type="entry name" value="E_set_GBE_prok_N"/>
    <property type="match status" value="1"/>
</dbReference>
<evidence type="ECO:0000313" key="14">
    <source>
        <dbReference type="Proteomes" id="UP000215086"/>
    </source>
</evidence>
<dbReference type="FunFam" id="2.60.40.10:FF:000169">
    <property type="entry name" value="1,4-alpha-glucan branching enzyme GlgB"/>
    <property type="match status" value="1"/>
</dbReference>
<name>A0A286RIH2_9BACT</name>
<dbReference type="FunFam" id="2.60.40.1180:FF:000002">
    <property type="entry name" value="1,4-alpha-glucan branching enzyme GlgB"/>
    <property type="match status" value="1"/>
</dbReference>
<evidence type="ECO:0000256" key="4">
    <source>
        <dbReference type="ARBA" id="ARBA00009000"/>
    </source>
</evidence>
<evidence type="ECO:0000256" key="6">
    <source>
        <dbReference type="ARBA" id="ARBA00022676"/>
    </source>
</evidence>
<dbReference type="NCBIfam" id="NF008967">
    <property type="entry name" value="PRK12313.1"/>
    <property type="match status" value="1"/>
</dbReference>
<comment type="catalytic activity">
    <reaction evidence="1 10">
        <text>Transfers a segment of a (1-&gt;4)-alpha-D-glucan chain to a primary hydroxy group in a similar glucan chain.</text>
        <dbReference type="EC" id="2.4.1.18"/>
    </reaction>
</comment>
<dbReference type="KEGG" id="ttf:THTE_3153"/>
<dbReference type="SMART" id="SM00642">
    <property type="entry name" value="Aamy"/>
    <property type="match status" value="1"/>
</dbReference>
<dbReference type="GO" id="GO:0005978">
    <property type="term" value="P:glycogen biosynthetic process"/>
    <property type="evidence" value="ECO:0007669"/>
    <property type="project" value="UniProtKB-UniRule"/>
</dbReference>
<dbReference type="EC" id="2.4.1.18" evidence="10"/>
<dbReference type="Pfam" id="PF22019">
    <property type="entry name" value="GlgB_N"/>
    <property type="match status" value="1"/>
</dbReference>
<evidence type="ECO:0000256" key="11">
    <source>
        <dbReference type="PIRSR" id="PIRSR000463-1"/>
    </source>
</evidence>
<evidence type="ECO:0000256" key="2">
    <source>
        <dbReference type="ARBA" id="ARBA00002953"/>
    </source>
</evidence>
<dbReference type="InterPro" id="IPR014756">
    <property type="entry name" value="Ig_E-set"/>
</dbReference>
<reference evidence="13 14" key="1">
    <citation type="journal article" name="Front. Microbiol.">
        <title>Sugar Metabolism of the First Thermophilic Planctomycete Thermogutta terrifontis: Comparative Genomic and Transcriptomic Approaches.</title>
        <authorList>
            <person name="Elcheninov A.G."/>
            <person name="Menzel P."/>
            <person name="Gudbergsdottir S.R."/>
            <person name="Slesarev A.I."/>
            <person name="Kadnikov V.V."/>
            <person name="Krogh A."/>
            <person name="Bonch-Osmolovskaya E.A."/>
            <person name="Peng X."/>
            <person name="Kublanov I.V."/>
        </authorList>
    </citation>
    <scope>NUCLEOTIDE SEQUENCE [LARGE SCALE GENOMIC DNA]</scope>
    <source>
        <strain evidence="13 14">R1</strain>
    </source>
</reference>
<comment type="function">
    <text evidence="2 10">Catalyzes the formation of the alpha-1,6-glucosidic linkages in glycogen by scission of a 1,4-alpha-linked oligosaccharide from growing alpha-1,4-glucan chains and the subsequent attachment of the oligosaccharide to the alpha-1,6 position.</text>
</comment>
<dbReference type="NCBIfam" id="NF003811">
    <property type="entry name" value="PRK05402.1"/>
    <property type="match status" value="1"/>
</dbReference>
<sequence length="759" mass="88843">MGDMGDKEVTVRTHIPLEHLGRLLEGKHENPFEVLGPHVVEEDGRKLLSIRAFLPHSKQAWVIDLAHEGVPRPMRRIHPAGLYEALCPLNGQQPQYLLRVAEEDGKQVIMHDPYTFPPLLTDYDLYLLGEGRHWRCYNKLGAQLRTVNGVEGVNFAVWAPNATSVSVIGDFNRWDGRCHPMRKHIPNGFWEIFIPGLKEGDLYKFQIRYHDQVFEKADPFGFWAEVPPRSASRVFNINRYQWHDQEWMEQRKKRNWLEEPISIYEVHLGSWRRPKDNPTGWMNYRELAHELVDYVKKMGYTHIELLPIAEHPLTASWGYQVVGYYAVTSRYGTPEDFQYFVDYCHQNGIGVIIDWVPGHFPKDGHGLRRFDGTALYEHEDPRLGEHRDWGTHIFNYGRYEVRNYLIANALFWFDKYHVDGIRVDAVASMLYLDYSKGPGEWLPNEFGGRENLQAIAFLKLLNEQVHLQFPGVLTIAEESTAWPGVSHPTYQGGLGFSMKWNMGWMNDTRRYMHKDPIYRKYHHNELTFSLIYAFHENFVLPLSHDEVVHGKGSLISQMPGDWWQKFANLRLLYTYMWTHPGKKLLFMGSEFGQWHEWNYDAQLQWELLDWPTHRGLQRCVADLNKLLRREKALHEVDFRWEGFQWIDCHNWEESTLSYIRRGKDPNNYLVIALNFTPVPRWEHRIGVPEVCEFEEIFNSDAEIYGGGNIGNCGRAVSEPIPWHGFPASMKIVLPPLAGVIFKPRRDRPSNTLAEKSPER</sequence>
<dbReference type="InterPro" id="IPR006047">
    <property type="entry name" value="GH13_cat_dom"/>
</dbReference>
<dbReference type="InterPro" id="IPR006407">
    <property type="entry name" value="GlgB"/>
</dbReference>
<dbReference type="Gene3D" id="2.60.40.10">
    <property type="entry name" value="Immunoglobulins"/>
    <property type="match status" value="2"/>
</dbReference>
<protein>
    <recommendedName>
        <fullName evidence="10">1,4-alpha-glucan branching enzyme GlgB</fullName>
        <ecNumber evidence="10">2.4.1.18</ecNumber>
    </recommendedName>
    <alternativeName>
        <fullName evidence="10">1,4-alpha-D-glucan:1,4-alpha-D-glucan 6-glucosyl-transferase</fullName>
    </alternativeName>
    <alternativeName>
        <fullName evidence="10">Alpha-(1-&gt;4)-glucan branching enzyme</fullName>
    </alternativeName>
    <alternativeName>
        <fullName evidence="10">Glycogen branching enzyme</fullName>
        <shortName evidence="10">BE</shortName>
    </alternativeName>
</protein>
<dbReference type="InterPro" id="IPR044143">
    <property type="entry name" value="GlgB_N_E_set_prok"/>
</dbReference>
<keyword evidence="6 10" id="KW-0328">Glycosyltransferase</keyword>
<dbReference type="InterPro" id="IPR017853">
    <property type="entry name" value="GH"/>
</dbReference>
<dbReference type="InterPro" id="IPR054169">
    <property type="entry name" value="GlgB_N"/>
</dbReference>
<dbReference type="SUPFAM" id="SSF51011">
    <property type="entry name" value="Glycosyl hydrolase domain"/>
    <property type="match status" value="1"/>
</dbReference>
<evidence type="ECO:0000256" key="9">
    <source>
        <dbReference type="ARBA" id="ARBA00023277"/>
    </source>
</evidence>
<dbReference type="InterPro" id="IPR006048">
    <property type="entry name" value="A-amylase/branching_C"/>
</dbReference>
<dbReference type="GO" id="GO:0003844">
    <property type="term" value="F:1,4-alpha-glucan branching enzyme activity"/>
    <property type="evidence" value="ECO:0007669"/>
    <property type="project" value="UniProtKB-UniRule"/>
</dbReference>
<dbReference type="GO" id="GO:0004553">
    <property type="term" value="F:hydrolase activity, hydrolyzing O-glycosyl compounds"/>
    <property type="evidence" value="ECO:0007669"/>
    <property type="project" value="InterPro"/>
</dbReference>
<feature type="active site" description="Proton donor" evidence="10 11">
    <location>
        <position position="477"/>
    </location>
</feature>
<dbReference type="EMBL" id="CP018477">
    <property type="protein sequence ID" value="ASV75755.1"/>
    <property type="molecule type" value="Genomic_DNA"/>
</dbReference>
<dbReference type="InterPro" id="IPR037439">
    <property type="entry name" value="Branching_enzy"/>
</dbReference>
<dbReference type="Proteomes" id="UP000215086">
    <property type="component" value="Chromosome"/>
</dbReference>
<dbReference type="InterPro" id="IPR004193">
    <property type="entry name" value="Glyco_hydro_13_N"/>
</dbReference>
<gene>
    <name evidence="10" type="primary">glgB</name>
    <name evidence="13" type="ORF">THTE_3153</name>
</gene>
<keyword evidence="14" id="KW-1185">Reference proteome</keyword>
<dbReference type="GO" id="GO:0005829">
    <property type="term" value="C:cytosol"/>
    <property type="evidence" value="ECO:0007669"/>
    <property type="project" value="TreeGrafter"/>
</dbReference>
<dbReference type="PANTHER" id="PTHR43651">
    <property type="entry name" value="1,4-ALPHA-GLUCAN-BRANCHING ENZYME"/>
    <property type="match status" value="1"/>
</dbReference>
<dbReference type="Pfam" id="PF00128">
    <property type="entry name" value="Alpha-amylase"/>
    <property type="match status" value="1"/>
</dbReference>
<dbReference type="CDD" id="cd11322">
    <property type="entry name" value="AmyAc_Glg_BE"/>
    <property type="match status" value="1"/>
</dbReference>
<evidence type="ECO:0000256" key="1">
    <source>
        <dbReference type="ARBA" id="ARBA00000826"/>
    </source>
</evidence>
<keyword evidence="7 10" id="KW-0808">Transferase</keyword>
<comment type="pathway">
    <text evidence="3 10">Glycan biosynthesis; glycogen biosynthesis.</text>
</comment>
<dbReference type="HAMAP" id="MF_00685">
    <property type="entry name" value="GlgB"/>
    <property type="match status" value="1"/>
</dbReference>
<keyword evidence="8 10" id="KW-0320">Glycogen biosynthesis</keyword>
<dbReference type="AlphaFoldDB" id="A0A286RIH2"/>
<evidence type="ECO:0000256" key="8">
    <source>
        <dbReference type="ARBA" id="ARBA00023056"/>
    </source>
</evidence>
<dbReference type="PIRSF" id="PIRSF000463">
    <property type="entry name" value="GlgB"/>
    <property type="match status" value="1"/>
</dbReference>
<organism evidence="13 14">
    <name type="scientific">Thermogutta terrifontis</name>
    <dbReference type="NCBI Taxonomy" id="1331910"/>
    <lineage>
        <taxon>Bacteria</taxon>
        <taxon>Pseudomonadati</taxon>
        <taxon>Planctomycetota</taxon>
        <taxon>Planctomycetia</taxon>
        <taxon>Pirellulales</taxon>
        <taxon>Thermoguttaceae</taxon>
        <taxon>Thermogutta</taxon>
    </lineage>
</organism>
<keyword evidence="5 10" id="KW-0321">Glycogen metabolism</keyword>